<dbReference type="NCBIfam" id="NF010061">
    <property type="entry name" value="PRK13538.1"/>
    <property type="match status" value="1"/>
</dbReference>
<evidence type="ECO:0000256" key="2">
    <source>
        <dbReference type="ARBA" id="ARBA00022741"/>
    </source>
</evidence>
<dbReference type="Gene3D" id="3.40.50.300">
    <property type="entry name" value="P-loop containing nucleotide triphosphate hydrolases"/>
    <property type="match status" value="1"/>
</dbReference>
<dbReference type="AlphaFoldDB" id="A0A2A4XCN5"/>
<dbReference type="PANTHER" id="PTHR43499">
    <property type="entry name" value="ABC TRANSPORTER I FAMILY MEMBER 1"/>
    <property type="match status" value="1"/>
</dbReference>
<keyword evidence="2" id="KW-0547">Nucleotide-binding</keyword>
<evidence type="ECO:0000313" key="9">
    <source>
        <dbReference type="Proteomes" id="UP000218767"/>
    </source>
</evidence>
<feature type="domain" description="ABC transporter" evidence="7">
    <location>
        <begin position="2"/>
        <end position="198"/>
    </location>
</feature>
<organism evidence="8 9">
    <name type="scientific">SAR86 cluster bacterium</name>
    <dbReference type="NCBI Taxonomy" id="2030880"/>
    <lineage>
        <taxon>Bacteria</taxon>
        <taxon>Pseudomonadati</taxon>
        <taxon>Pseudomonadota</taxon>
        <taxon>Gammaproteobacteria</taxon>
        <taxon>SAR86 cluster</taxon>
    </lineage>
</organism>
<evidence type="ECO:0000256" key="1">
    <source>
        <dbReference type="ARBA" id="ARBA00022448"/>
    </source>
</evidence>
<dbReference type="InterPro" id="IPR005895">
    <property type="entry name" value="ABC_transptr_haem_export_CcmA"/>
</dbReference>
<dbReference type="InterPro" id="IPR003439">
    <property type="entry name" value="ABC_transporter-like_ATP-bd"/>
</dbReference>
<dbReference type="Proteomes" id="UP000218767">
    <property type="component" value="Unassembled WGS sequence"/>
</dbReference>
<dbReference type="GO" id="GO:0016887">
    <property type="term" value="F:ATP hydrolysis activity"/>
    <property type="evidence" value="ECO:0007669"/>
    <property type="project" value="InterPro"/>
</dbReference>
<dbReference type="InterPro" id="IPR027417">
    <property type="entry name" value="P-loop_NTPase"/>
</dbReference>
<evidence type="ECO:0000256" key="6">
    <source>
        <dbReference type="ARBA" id="ARBA00023136"/>
    </source>
</evidence>
<evidence type="ECO:0000256" key="3">
    <source>
        <dbReference type="ARBA" id="ARBA00022748"/>
    </source>
</evidence>
<reference evidence="9" key="1">
    <citation type="submission" date="2017-08" db="EMBL/GenBank/DDBJ databases">
        <title>A dynamic microbial community with high functional redundancy inhabits the cold, oxic subseafloor aquifer.</title>
        <authorList>
            <person name="Tully B.J."/>
            <person name="Wheat C.G."/>
            <person name="Glazer B.T."/>
            <person name="Huber J.A."/>
        </authorList>
    </citation>
    <scope>NUCLEOTIDE SEQUENCE [LARGE SCALE GENOMIC DNA]</scope>
</reference>
<dbReference type="NCBIfam" id="TIGR01189">
    <property type="entry name" value="ccmA"/>
    <property type="match status" value="1"/>
</dbReference>
<gene>
    <name evidence="8" type="ORF">COB20_03225</name>
</gene>
<sequence>MLTARELFCARDDRVLFKNLNFDLPEGQVLQVQGSNGSGKTTLMRILCGLNDSYEGSIKWYGQEIEDQAASFFSSLLYIGHRVGVSKVLTPVENLRWSCSLKQAVSDEQIMAALKEVGLRGFEESPCYTLSAGQQQRVSLARLIISPASLWVLDEPFTTLDTKGVALLENILQRQAHEGGSVMVTTHHSLSIPELTVLSLG</sequence>
<keyword evidence="3" id="KW-0201">Cytochrome c-type biogenesis</keyword>
<dbReference type="Pfam" id="PF00005">
    <property type="entry name" value="ABC_tran"/>
    <property type="match status" value="1"/>
</dbReference>
<protein>
    <submittedName>
        <fullName evidence="8">Heme ABC transporter ATP-binding protein CcmA</fullName>
    </submittedName>
</protein>
<dbReference type="SUPFAM" id="SSF52540">
    <property type="entry name" value="P-loop containing nucleoside triphosphate hydrolases"/>
    <property type="match status" value="1"/>
</dbReference>
<keyword evidence="5" id="KW-1278">Translocase</keyword>
<evidence type="ECO:0000259" key="7">
    <source>
        <dbReference type="PROSITE" id="PS50893"/>
    </source>
</evidence>
<proteinExistence type="predicted"/>
<dbReference type="PROSITE" id="PS00211">
    <property type="entry name" value="ABC_TRANSPORTER_1"/>
    <property type="match status" value="1"/>
</dbReference>
<keyword evidence="4 8" id="KW-0067">ATP-binding</keyword>
<evidence type="ECO:0000313" key="8">
    <source>
        <dbReference type="EMBL" id="PCI80432.1"/>
    </source>
</evidence>
<keyword evidence="1" id="KW-0813">Transport</keyword>
<dbReference type="GO" id="GO:0022857">
    <property type="term" value="F:transmembrane transporter activity"/>
    <property type="evidence" value="ECO:0007669"/>
    <property type="project" value="InterPro"/>
</dbReference>
<dbReference type="EMBL" id="NVUL01000010">
    <property type="protein sequence ID" value="PCI80432.1"/>
    <property type="molecule type" value="Genomic_DNA"/>
</dbReference>
<dbReference type="GO" id="GO:0005524">
    <property type="term" value="F:ATP binding"/>
    <property type="evidence" value="ECO:0007669"/>
    <property type="project" value="UniProtKB-KW"/>
</dbReference>
<dbReference type="GO" id="GO:0017004">
    <property type="term" value="P:cytochrome complex assembly"/>
    <property type="evidence" value="ECO:0007669"/>
    <property type="project" value="UniProtKB-KW"/>
</dbReference>
<evidence type="ECO:0000256" key="5">
    <source>
        <dbReference type="ARBA" id="ARBA00022967"/>
    </source>
</evidence>
<dbReference type="InterPro" id="IPR017871">
    <property type="entry name" value="ABC_transporter-like_CS"/>
</dbReference>
<keyword evidence="6" id="KW-0472">Membrane</keyword>
<dbReference type="PANTHER" id="PTHR43499:SF1">
    <property type="entry name" value="ABC TRANSPORTER I FAMILY MEMBER 1"/>
    <property type="match status" value="1"/>
</dbReference>
<accession>A0A2A4XCN5</accession>
<evidence type="ECO:0000256" key="4">
    <source>
        <dbReference type="ARBA" id="ARBA00022840"/>
    </source>
</evidence>
<dbReference type="PROSITE" id="PS50893">
    <property type="entry name" value="ABC_TRANSPORTER_2"/>
    <property type="match status" value="1"/>
</dbReference>
<name>A0A2A4XCN5_9GAMM</name>
<comment type="caution">
    <text evidence="8">The sequence shown here is derived from an EMBL/GenBank/DDBJ whole genome shotgun (WGS) entry which is preliminary data.</text>
</comment>